<keyword evidence="9" id="KW-0371">Homeobox</keyword>
<dbReference type="PANTHER" id="PTHR24058:SF53">
    <property type="entry name" value="HOMEODOMAIN-INTERACTING PROTEIN KINASE 2"/>
    <property type="match status" value="1"/>
</dbReference>
<feature type="binding site" evidence="6">
    <location>
        <position position="55"/>
    </location>
    <ligand>
        <name>ATP</name>
        <dbReference type="ChEBI" id="CHEBI:30616"/>
    </ligand>
</feature>
<keyword evidence="1" id="KW-0723">Serine/threonine-protein kinase</keyword>
<dbReference type="GO" id="GO:0007224">
    <property type="term" value="P:smoothened signaling pathway"/>
    <property type="evidence" value="ECO:0007669"/>
    <property type="project" value="TreeGrafter"/>
</dbReference>
<comment type="caution">
    <text evidence="9">The sequence shown here is derived from an EMBL/GenBank/DDBJ whole genome shotgun (WGS) entry which is preliminary data.</text>
</comment>
<keyword evidence="4 9" id="KW-0418">Kinase</keyword>
<protein>
    <submittedName>
        <fullName evidence="9">Homeodomain-interacting protein kinase 3</fullName>
    </submittedName>
</protein>
<dbReference type="GO" id="GO:0045944">
    <property type="term" value="P:positive regulation of transcription by RNA polymerase II"/>
    <property type="evidence" value="ECO:0007669"/>
    <property type="project" value="TreeGrafter"/>
</dbReference>
<dbReference type="GO" id="GO:0042771">
    <property type="term" value="P:intrinsic apoptotic signaling pathway in response to DNA damage by p53 class mediator"/>
    <property type="evidence" value="ECO:0007669"/>
    <property type="project" value="TreeGrafter"/>
</dbReference>
<dbReference type="AlphaFoldDB" id="A0A834BT70"/>
<dbReference type="InterPro" id="IPR050494">
    <property type="entry name" value="Ser_Thr_dual-spec_kinase"/>
</dbReference>
<evidence type="ECO:0000256" key="1">
    <source>
        <dbReference type="ARBA" id="ARBA00022527"/>
    </source>
</evidence>
<evidence type="ECO:0000256" key="7">
    <source>
        <dbReference type="SAM" id="MobiDB-lite"/>
    </source>
</evidence>
<evidence type="ECO:0000259" key="8">
    <source>
        <dbReference type="PROSITE" id="PS50011"/>
    </source>
</evidence>
<organism evidence="9 10">
    <name type="scientific">Oryzias melastigma</name>
    <name type="common">Marine medaka</name>
    <dbReference type="NCBI Taxonomy" id="30732"/>
    <lineage>
        <taxon>Eukaryota</taxon>
        <taxon>Metazoa</taxon>
        <taxon>Chordata</taxon>
        <taxon>Craniata</taxon>
        <taxon>Vertebrata</taxon>
        <taxon>Euteleostomi</taxon>
        <taxon>Actinopterygii</taxon>
        <taxon>Neopterygii</taxon>
        <taxon>Teleostei</taxon>
        <taxon>Neoteleostei</taxon>
        <taxon>Acanthomorphata</taxon>
        <taxon>Ovalentaria</taxon>
        <taxon>Atherinomorphae</taxon>
        <taxon>Beloniformes</taxon>
        <taxon>Adrianichthyidae</taxon>
        <taxon>Oryziinae</taxon>
        <taxon>Oryzias</taxon>
    </lineage>
</organism>
<evidence type="ECO:0000256" key="5">
    <source>
        <dbReference type="ARBA" id="ARBA00022840"/>
    </source>
</evidence>
<proteinExistence type="predicted"/>
<dbReference type="GO" id="GO:0005737">
    <property type="term" value="C:cytoplasm"/>
    <property type="evidence" value="ECO:0007669"/>
    <property type="project" value="TreeGrafter"/>
</dbReference>
<name>A0A834BT70_ORYME</name>
<dbReference type="PROSITE" id="PS00108">
    <property type="entry name" value="PROTEIN_KINASE_ST"/>
    <property type="match status" value="1"/>
</dbReference>
<dbReference type="PROSITE" id="PS00107">
    <property type="entry name" value="PROTEIN_KINASE_ATP"/>
    <property type="match status" value="1"/>
</dbReference>
<dbReference type="InterPro" id="IPR017441">
    <property type="entry name" value="Protein_kinase_ATP_BS"/>
</dbReference>
<dbReference type="SUPFAM" id="SSF56112">
    <property type="entry name" value="Protein kinase-like (PK-like)"/>
    <property type="match status" value="1"/>
</dbReference>
<dbReference type="GO" id="GO:0016605">
    <property type="term" value="C:PML body"/>
    <property type="evidence" value="ECO:0007669"/>
    <property type="project" value="TreeGrafter"/>
</dbReference>
<dbReference type="InterPro" id="IPR008271">
    <property type="entry name" value="Ser/Thr_kinase_AS"/>
</dbReference>
<evidence type="ECO:0000256" key="4">
    <source>
        <dbReference type="ARBA" id="ARBA00022777"/>
    </source>
</evidence>
<dbReference type="GO" id="GO:0004674">
    <property type="term" value="F:protein serine/threonine kinase activity"/>
    <property type="evidence" value="ECO:0007669"/>
    <property type="project" value="UniProtKB-KW"/>
</dbReference>
<dbReference type="GO" id="GO:0003714">
    <property type="term" value="F:transcription corepressor activity"/>
    <property type="evidence" value="ECO:0007669"/>
    <property type="project" value="TreeGrafter"/>
</dbReference>
<sequence length="623" mass="70545">MASLVKQSEAADDEFPDVLRSDKCTYFKRKKLGEGSFGDVLLYKTRGTSEYVAVKFMCKTEGRKELQILQKIRVFDPDENCLVKVLDHFKYNSAICVVFEKLDQDLIDFINNRKKPFEVCELRPVAQQLMVALKALKSIGVVHCDIKPDNIMLVDQQCSPYQVKLIDFGLAQKKSNLTRQSQIQVLGYRAPEVVFGCPMDEGVDMWSVGCVLAGLYRGQNFYTRACSYDYIASIVHLQGQPPDKILKKGIRVKNFFNINKKSEGSKYTFKTMNEYMQLPNDLRYESLMDDFLKNIYTLDDLLKKRIRGADSQEDESDFEEFKSLLKQMLNLDPTKRITPEEALNHNFITMSHLSSRTDDSYLKEAQQFMSVCQPTTSVETDAHKTDGKTVCGQNTKVNSTSTSVQDSAVPPVKKTTKKKVLDTFFKRKLNSSVKDKIDQVPHKIVDKTKHTTSKDVADNLTTSSSVSKQVSKKKKMNNKVLKENTSSGTSETPEESSVKEVNTRTTSFHSKCDEKANKRPPSMEAKTNRETTKGLVNSLRTSLLRGVLRKKNGSNKINSPLVEECPRSAISDFPTNSRNSSGLEILNGFYIGEKPSFVQVKSNKTLLMRARGFFSRLLSRVSI</sequence>
<dbReference type="GO" id="GO:0046332">
    <property type="term" value="F:SMAD binding"/>
    <property type="evidence" value="ECO:0007669"/>
    <property type="project" value="TreeGrafter"/>
</dbReference>
<keyword evidence="9" id="KW-0238">DNA-binding</keyword>
<evidence type="ECO:0000313" key="9">
    <source>
        <dbReference type="EMBL" id="KAF6715044.1"/>
    </source>
</evidence>
<dbReference type="Proteomes" id="UP000646548">
    <property type="component" value="Unassembled WGS sequence"/>
</dbReference>
<dbReference type="InterPro" id="IPR000719">
    <property type="entry name" value="Prot_kinase_dom"/>
</dbReference>
<dbReference type="PROSITE" id="PS50011">
    <property type="entry name" value="PROTEIN_KINASE_DOM"/>
    <property type="match status" value="1"/>
</dbReference>
<evidence type="ECO:0000256" key="3">
    <source>
        <dbReference type="ARBA" id="ARBA00022741"/>
    </source>
</evidence>
<keyword evidence="3 6" id="KW-0547">Nucleotide-binding</keyword>
<feature type="domain" description="Protein kinase" evidence="8">
    <location>
        <begin position="26"/>
        <end position="348"/>
    </location>
</feature>
<dbReference type="Gene3D" id="1.10.510.10">
    <property type="entry name" value="Transferase(Phosphotransferase) domain 1"/>
    <property type="match status" value="1"/>
</dbReference>
<reference evidence="9" key="1">
    <citation type="journal article" name="BMC Genomics">
        <title>Long-read sequencing and de novo genome assembly of marine medaka (Oryzias melastigma).</title>
        <authorList>
            <person name="Liang P."/>
            <person name="Saqib H.S.A."/>
            <person name="Ni X."/>
            <person name="Shen Y."/>
        </authorList>
    </citation>
    <scope>NUCLEOTIDE SEQUENCE</scope>
    <source>
        <strain evidence="9">Bigg-433</strain>
    </source>
</reference>
<keyword evidence="2" id="KW-0808">Transferase</keyword>
<dbReference type="Pfam" id="PF00069">
    <property type="entry name" value="Pkinase"/>
    <property type="match status" value="1"/>
</dbReference>
<dbReference type="GO" id="GO:0003713">
    <property type="term" value="F:transcription coactivator activity"/>
    <property type="evidence" value="ECO:0007669"/>
    <property type="project" value="TreeGrafter"/>
</dbReference>
<evidence type="ECO:0000256" key="2">
    <source>
        <dbReference type="ARBA" id="ARBA00022679"/>
    </source>
</evidence>
<dbReference type="GO" id="GO:0005524">
    <property type="term" value="F:ATP binding"/>
    <property type="evidence" value="ECO:0007669"/>
    <property type="project" value="UniProtKB-UniRule"/>
</dbReference>
<dbReference type="GO" id="GO:0003677">
    <property type="term" value="F:DNA binding"/>
    <property type="evidence" value="ECO:0007669"/>
    <property type="project" value="UniProtKB-KW"/>
</dbReference>
<evidence type="ECO:0000313" key="10">
    <source>
        <dbReference type="Proteomes" id="UP000646548"/>
    </source>
</evidence>
<keyword evidence="5 6" id="KW-0067">ATP-binding</keyword>
<gene>
    <name evidence="9" type="ORF">FQA47_007231</name>
</gene>
<dbReference type="InterPro" id="IPR011009">
    <property type="entry name" value="Kinase-like_dom_sf"/>
</dbReference>
<dbReference type="EMBL" id="WKFB01001177">
    <property type="protein sequence ID" value="KAF6715044.1"/>
    <property type="molecule type" value="Genomic_DNA"/>
</dbReference>
<dbReference type="SMART" id="SM00220">
    <property type="entry name" value="S_TKc"/>
    <property type="match status" value="1"/>
</dbReference>
<feature type="region of interest" description="Disordered" evidence="7">
    <location>
        <begin position="456"/>
        <end position="532"/>
    </location>
</feature>
<dbReference type="PANTHER" id="PTHR24058">
    <property type="entry name" value="DUAL SPECIFICITY PROTEIN KINASE"/>
    <property type="match status" value="1"/>
</dbReference>
<evidence type="ECO:0000256" key="6">
    <source>
        <dbReference type="PROSITE-ProRule" id="PRU10141"/>
    </source>
</evidence>
<accession>A0A834BT70</accession>
<dbReference type="Gene3D" id="3.30.200.20">
    <property type="entry name" value="Phosphorylase Kinase, domain 1"/>
    <property type="match status" value="1"/>
</dbReference>
<dbReference type="GO" id="GO:0004713">
    <property type="term" value="F:protein tyrosine kinase activity"/>
    <property type="evidence" value="ECO:0007669"/>
    <property type="project" value="TreeGrafter"/>
</dbReference>